<organism evidence="1 2">
    <name type="scientific">Candidatus Blautia gallistercoris</name>
    <dbReference type="NCBI Taxonomy" id="2838490"/>
    <lineage>
        <taxon>Bacteria</taxon>
        <taxon>Bacillati</taxon>
        <taxon>Bacillota</taxon>
        <taxon>Clostridia</taxon>
        <taxon>Lachnospirales</taxon>
        <taxon>Lachnospiraceae</taxon>
        <taxon>Blautia</taxon>
    </lineage>
</organism>
<evidence type="ECO:0000313" key="1">
    <source>
        <dbReference type="EMBL" id="HIX58232.1"/>
    </source>
</evidence>
<sequence>MKDGEKEKRAVCQCIRCRERAAGLPLENNKKGGKGLAEELTQIYLDPYTFV</sequence>
<gene>
    <name evidence="1" type="ORF">IAA45_00740</name>
</gene>
<evidence type="ECO:0000313" key="2">
    <source>
        <dbReference type="Proteomes" id="UP000886817"/>
    </source>
</evidence>
<reference evidence="1" key="1">
    <citation type="journal article" date="2021" name="PeerJ">
        <title>Extensive microbial diversity within the chicken gut microbiome revealed by metagenomics and culture.</title>
        <authorList>
            <person name="Gilroy R."/>
            <person name="Ravi A."/>
            <person name="Getino M."/>
            <person name="Pursley I."/>
            <person name="Horton D.L."/>
            <person name="Alikhan N.F."/>
            <person name="Baker D."/>
            <person name="Gharbi K."/>
            <person name="Hall N."/>
            <person name="Watson M."/>
            <person name="Adriaenssens E.M."/>
            <person name="Foster-Nyarko E."/>
            <person name="Jarju S."/>
            <person name="Secka A."/>
            <person name="Antonio M."/>
            <person name="Oren A."/>
            <person name="Chaudhuri R.R."/>
            <person name="La Ragione R."/>
            <person name="Hildebrand F."/>
            <person name="Pallen M.J."/>
        </authorList>
    </citation>
    <scope>NUCLEOTIDE SEQUENCE</scope>
    <source>
        <strain evidence="1">ChiSjej1B19-8411</strain>
    </source>
</reference>
<dbReference type="EMBL" id="DXEX01000018">
    <property type="protein sequence ID" value="HIX58232.1"/>
    <property type="molecule type" value="Genomic_DNA"/>
</dbReference>
<accession>A0A9D1WHF4</accession>
<dbReference type="AlphaFoldDB" id="A0A9D1WHF4"/>
<protein>
    <submittedName>
        <fullName evidence="1">Uncharacterized protein</fullName>
    </submittedName>
</protein>
<comment type="caution">
    <text evidence="1">The sequence shown here is derived from an EMBL/GenBank/DDBJ whole genome shotgun (WGS) entry which is preliminary data.</text>
</comment>
<proteinExistence type="predicted"/>
<reference evidence="1" key="2">
    <citation type="submission" date="2021-04" db="EMBL/GenBank/DDBJ databases">
        <authorList>
            <person name="Gilroy R."/>
        </authorList>
    </citation>
    <scope>NUCLEOTIDE SEQUENCE</scope>
    <source>
        <strain evidence="1">ChiSjej1B19-8411</strain>
    </source>
</reference>
<dbReference type="Proteomes" id="UP000886817">
    <property type="component" value="Unassembled WGS sequence"/>
</dbReference>
<name>A0A9D1WHF4_9FIRM</name>